<keyword evidence="3" id="KW-0808">Transferase</keyword>
<dbReference type="KEGG" id="cnt:JT31_06900"/>
<dbReference type="Gene3D" id="3.40.50.150">
    <property type="entry name" value="Vaccinia Virus protein VP39"/>
    <property type="match status" value="1"/>
</dbReference>
<evidence type="ECO:0000313" key="8">
    <source>
        <dbReference type="Proteomes" id="UP000029481"/>
    </source>
</evidence>
<evidence type="ECO:0000259" key="6">
    <source>
        <dbReference type="Pfam" id="PF13649"/>
    </source>
</evidence>
<protein>
    <recommendedName>
        <fullName evidence="6">Methyltransferase domain-containing protein</fullName>
    </recommendedName>
</protein>
<dbReference type="SUPFAM" id="SSF53335">
    <property type="entry name" value="S-adenosyl-L-methionine-dependent methyltransferases"/>
    <property type="match status" value="1"/>
</dbReference>
<name>A0A089RCR1_9ENTR</name>
<reference evidence="7 8" key="1">
    <citation type="submission" date="2014-09" db="EMBL/GenBank/DDBJ databases">
        <title>Cedecea neteri SSMD04 Genome Sequencing.</title>
        <authorList>
            <person name="Tan J.-Y."/>
        </authorList>
    </citation>
    <scope>NUCLEOTIDE SEQUENCE [LARGE SCALE GENOMIC DNA]</scope>
    <source>
        <strain evidence="7 8">SSMD04</strain>
    </source>
</reference>
<evidence type="ECO:0000313" key="7">
    <source>
        <dbReference type="EMBL" id="AIR04345.1"/>
    </source>
</evidence>
<organism evidence="7 8">
    <name type="scientific">Cedecea neteri</name>
    <dbReference type="NCBI Taxonomy" id="158822"/>
    <lineage>
        <taxon>Bacteria</taxon>
        <taxon>Pseudomonadati</taxon>
        <taxon>Pseudomonadota</taxon>
        <taxon>Gammaproteobacteria</taxon>
        <taxon>Enterobacterales</taxon>
        <taxon>Enterobacteriaceae</taxon>
        <taxon>Cedecea</taxon>
    </lineage>
</organism>
<keyword evidence="8" id="KW-1185">Reference proteome</keyword>
<dbReference type="Pfam" id="PF13649">
    <property type="entry name" value="Methyltransf_25"/>
    <property type="match status" value="1"/>
</dbReference>
<dbReference type="EMBL" id="CP009451">
    <property type="protein sequence ID" value="AIR04345.1"/>
    <property type="molecule type" value="Genomic_DNA"/>
</dbReference>
<dbReference type="AlphaFoldDB" id="A0A089RCR1"/>
<dbReference type="InterPro" id="IPR029063">
    <property type="entry name" value="SAM-dependent_MTases_sf"/>
</dbReference>
<dbReference type="GO" id="GO:0000234">
    <property type="term" value="F:phosphoethanolamine N-methyltransferase activity"/>
    <property type="evidence" value="ECO:0007669"/>
    <property type="project" value="UniProtKB-EC"/>
</dbReference>
<comment type="pathway">
    <text evidence="4">Phospholipid metabolism.</text>
</comment>
<dbReference type="OrthoDB" id="9801609at2"/>
<evidence type="ECO:0000256" key="4">
    <source>
        <dbReference type="ARBA" id="ARBA00025707"/>
    </source>
</evidence>
<dbReference type="PANTHER" id="PTHR44307:SF2">
    <property type="entry name" value="PHOSPHOETHANOLAMINE METHYLTRANSFERASE ISOFORM X1"/>
    <property type="match status" value="1"/>
</dbReference>
<comment type="pathway">
    <text evidence="1">Lipid metabolism.</text>
</comment>
<dbReference type="PANTHER" id="PTHR44307">
    <property type="entry name" value="PHOSPHOETHANOLAMINE METHYLTRANSFERASE"/>
    <property type="match status" value="1"/>
</dbReference>
<evidence type="ECO:0000256" key="1">
    <source>
        <dbReference type="ARBA" id="ARBA00005189"/>
    </source>
</evidence>
<gene>
    <name evidence="7" type="ORF">JT31_06900</name>
</gene>
<accession>A0A089RCR1</accession>
<keyword evidence="2" id="KW-0489">Methyltransferase</keyword>
<dbReference type="CDD" id="cd02440">
    <property type="entry name" value="AdoMet_MTases"/>
    <property type="match status" value="1"/>
</dbReference>
<evidence type="ECO:0000256" key="2">
    <source>
        <dbReference type="ARBA" id="ARBA00022603"/>
    </source>
</evidence>
<dbReference type="InterPro" id="IPR041698">
    <property type="entry name" value="Methyltransf_25"/>
</dbReference>
<proteinExistence type="predicted"/>
<dbReference type="RefSeq" id="WP_038474864.1">
    <property type="nucleotide sequence ID" value="NZ_CP009451.1"/>
</dbReference>
<evidence type="ECO:0000256" key="3">
    <source>
        <dbReference type="ARBA" id="ARBA00022679"/>
    </source>
</evidence>
<feature type="domain" description="Methyltransferase" evidence="6">
    <location>
        <begin position="59"/>
        <end position="151"/>
    </location>
</feature>
<dbReference type="Proteomes" id="UP000029481">
    <property type="component" value="Chromosome"/>
</dbReference>
<sequence>MLNESKVKKFWDSRSALYNKLPFESIVNMEHDPELLKIKVQDETAKVFSWLPSLKGKSILDLGAGVGQWTFRFHAQGASRIVAVEYSEPLVEIGRLEAQSRQAENIEFIVSGAEDFRSNERFDVIFISGLFVYLNDRQVETLISNLKNVVHDDTIIMLRDGTGLAERYEINNQFSELLQTEYSALYRTAQEYKAVFKRVGFETLRDENMFPEGHVLNKYPETRLRLYYFGKCHG</sequence>
<dbReference type="GO" id="GO:0032259">
    <property type="term" value="P:methylation"/>
    <property type="evidence" value="ECO:0007669"/>
    <property type="project" value="UniProtKB-KW"/>
</dbReference>
<comment type="catalytic activity">
    <reaction evidence="5">
        <text>phosphoethanolamine + S-adenosyl-L-methionine = N-methylethanolamine phosphate + S-adenosyl-L-homocysteine + H(+)</text>
        <dbReference type="Rhea" id="RHEA:20365"/>
        <dbReference type="ChEBI" id="CHEBI:15378"/>
        <dbReference type="ChEBI" id="CHEBI:57781"/>
        <dbReference type="ChEBI" id="CHEBI:57856"/>
        <dbReference type="ChEBI" id="CHEBI:58190"/>
        <dbReference type="ChEBI" id="CHEBI:59789"/>
        <dbReference type="EC" id="2.1.1.103"/>
    </reaction>
    <physiologicalReaction direction="left-to-right" evidence="5">
        <dbReference type="Rhea" id="RHEA:20366"/>
    </physiologicalReaction>
</comment>
<evidence type="ECO:0000256" key="5">
    <source>
        <dbReference type="ARBA" id="ARBA00047622"/>
    </source>
</evidence>